<feature type="transmembrane region" description="Helical" evidence="1">
    <location>
        <begin position="282"/>
        <end position="302"/>
    </location>
</feature>
<comment type="caution">
    <text evidence="3">The sequence shown here is derived from an EMBL/GenBank/DDBJ whole genome shotgun (WGS) entry which is preliminary data.</text>
</comment>
<evidence type="ECO:0000313" key="4">
    <source>
        <dbReference type="Proteomes" id="UP000241890"/>
    </source>
</evidence>
<accession>A0A2R5G2Q5</accession>
<gene>
    <name evidence="3" type="ORF">FCC1311_015232</name>
</gene>
<dbReference type="InterPro" id="IPR044926">
    <property type="entry name" value="RGS_subdomain_2"/>
</dbReference>
<dbReference type="InterPro" id="IPR036305">
    <property type="entry name" value="RGS_sf"/>
</dbReference>
<feature type="transmembrane region" description="Helical" evidence="1">
    <location>
        <begin position="317"/>
        <end position="339"/>
    </location>
</feature>
<proteinExistence type="predicted"/>
<dbReference type="Proteomes" id="UP000241890">
    <property type="component" value="Unassembled WGS sequence"/>
</dbReference>
<feature type="transmembrane region" description="Helical" evidence="1">
    <location>
        <begin position="252"/>
        <end position="270"/>
    </location>
</feature>
<protein>
    <recommendedName>
        <fullName evidence="2">RGS domain-containing protein</fullName>
    </recommendedName>
</protein>
<evidence type="ECO:0000313" key="3">
    <source>
        <dbReference type="EMBL" id="GBG25306.1"/>
    </source>
</evidence>
<keyword evidence="1" id="KW-0472">Membrane</keyword>
<name>A0A2R5G2Q5_9STRA</name>
<dbReference type="AlphaFoldDB" id="A0A2R5G2Q5"/>
<keyword evidence="1" id="KW-0812">Transmembrane</keyword>
<feature type="domain" description="RGS" evidence="2">
    <location>
        <begin position="347"/>
        <end position="447"/>
    </location>
</feature>
<dbReference type="PROSITE" id="PS50132">
    <property type="entry name" value="RGS"/>
    <property type="match status" value="1"/>
</dbReference>
<reference evidence="3 4" key="1">
    <citation type="submission" date="2017-12" db="EMBL/GenBank/DDBJ databases">
        <title>Sequencing, de novo assembly and annotation of complete genome of a new Thraustochytrid species, strain FCC1311.</title>
        <authorList>
            <person name="Sedici K."/>
            <person name="Godart F."/>
            <person name="Aiese Cigliano R."/>
            <person name="Sanseverino W."/>
            <person name="Barakat M."/>
            <person name="Ortet P."/>
            <person name="Marechal E."/>
            <person name="Cagnac O."/>
            <person name="Amato A."/>
        </authorList>
    </citation>
    <scope>NUCLEOTIDE SEQUENCE [LARGE SCALE GENOMIC DNA]</scope>
</reference>
<feature type="transmembrane region" description="Helical" evidence="1">
    <location>
        <begin position="207"/>
        <end position="226"/>
    </location>
</feature>
<dbReference type="InterPro" id="IPR016137">
    <property type="entry name" value="RGS"/>
</dbReference>
<dbReference type="SUPFAM" id="SSF48097">
    <property type="entry name" value="Regulator of G-protein signaling, RGS"/>
    <property type="match status" value="1"/>
</dbReference>
<keyword evidence="4" id="KW-1185">Reference proteome</keyword>
<sequence length="511" mass="56656">MGDSAADVCPHPDRDLNSDNRKIGLLVFVLGVVFFAAGLTWWAKRRSHPLLRKRNFGLIVLSTIGLCACLVWSELFLIFGPDDVPCDAFLWLTLLLVPLGMGPTVARMYAFKNRATFAALLQDELVGVELGGRAHMFRRPGLLVLIRAYLSPYRCTRGRSEIQVGIDVKMDREGNVFEREDSKLDKVVHDESVLEEIRAAYFAQSDAMGLLVTAIFSAPGMLIAAVRSGSKDGPFGKDCYGCGLDDDILEPVLIQAVVFASLGLIALFWLRNAPDPLHLLRDIRFCWLCMCVFGSSLALSYIDPGDLRASGDFDWTHVGAVALLVLFAVQCPLQVFYTYRLRAGAITLNDIDQNQDLKDDFELFVEGAFFPETIAFLEATGKFKDAHERAAGREALQRANQIHDVFLADDSIISLNLSMEKIQRVRIALHGARGTRDNLFDELLDELEDEVFTKALLPLFMPSSRLVNSSVRLVDPHAETLRDDEEQGFKAAATKAVQKAQAGLDKARGGR</sequence>
<dbReference type="Pfam" id="PF00615">
    <property type="entry name" value="RGS"/>
    <property type="match status" value="1"/>
</dbReference>
<dbReference type="Gene3D" id="1.10.167.10">
    <property type="entry name" value="Regulator of G-protein Signalling 4, domain 2"/>
    <property type="match status" value="1"/>
</dbReference>
<feature type="transmembrane region" description="Helical" evidence="1">
    <location>
        <begin position="23"/>
        <end position="43"/>
    </location>
</feature>
<evidence type="ECO:0000256" key="1">
    <source>
        <dbReference type="SAM" id="Phobius"/>
    </source>
</evidence>
<feature type="transmembrane region" description="Helical" evidence="1">
    <location>
        <begin position="55"/>
        <end position="77"/>
    </location>
</feature>
<keyword evidence="1" id="KW-1133">Transmembrane helix</keyword>
<dbReference type="InParanoid" id="A0A2R5G2Q5"/>
<feature type="transmembrane region" description="Helical" evidence="1">
    <location>
        <begin position="89"/>
        <end position="110"/>
    </location>
</feature>
<organism evidence="3 4">
    <name type="scientific">Hondaea fermentalgiana</name>
    <dbReference type="NCBI Taxonomy" id="2315210"/>
    <lineage>
        <taxon>Eukaryota</taxon>
        <taxon>Sar</taxon>
        <taxon>Stramenopiles</taxon>
        <taxon>Bigyra</taxon>
        <taxon>Labyrinthulomycetes</taxon>
        <taxon>Thraustochytrida</taxon>
        <taxon>Thraustochytriidae</taxon>
        <taxon>Hondaea</taxon>
    </lineage>
</organism>
<dbReference type="EMBL" id="BEYU01000012">
    <property type="protein sequence ID" value="GBG25306.1"/>
    <property type="molecule type" value="Genomic_DNA"/>
</dbReference>
<evidence type="ECO:0000259" key="2">
    <source>
        <dbReference type="PROSITE" id="PS50132"/>
    </source>
</evidence>